<dbReference type="InterPro" id="IPR003660">
    <property type="entry name" value="HAMP_dom"/>
</dbReference>
<dbReference type="InterPro" id="IPR024478">
    <property type="entry name" value="HlyB_4HB_MCP"/>
</dbReference>
<dbReference type="SMART" id="SM00283">
    <property type="entry name" value="MA"/>
    <property type="match status" value="1"/>
</dbReference>
<dbReference type="InterPro" id="IPR004090">
    <property type="entry name" value="Chemotax_Me-accpt_rcpt"/>
</dbReference>
<accession>A0ABX1ZYG2</accession>
<evidence type="ECO:0000256" key="4">
    <source>
        <dbReference type="ARBA" id="ARBA00023224"/>
    </source>
</evidence>
<evidence type="ECO:0000256" key="5">
    <source>
        <dbReference type="ARBA" id="ARBA00029447"/>
    </source>
</evidence>
<reference evidence="10 11" key="1">
    <citation type="submission" date="2019-10" db="EMBL/GenBank/DDBJ databases">
        <title>Description of Paenibacillus pedi sp. nov.</title>
        <authorList>
            <person name="Carlier A."/>
            <person name="Qi S."/>
        </authorList>
    </citation>
    <scope>NUCLEOTIDE SEQUENCE [LARGE SCALE GENOMIC DNA]</scope>
    <source>
        <strain evidence="10 11">LMG 31457</strain>
    </source>
</reference>
<dbReference type="InterPro" id="IPR004089">
    <property type="entry name" value="MCPsignal_dom"/>
</dbReference>
<gene>
    <name evidence="10" type="ORF">GC097_27380</name>
</gene>
<keyword evidence="7" id="KW-0812">Transmembrane</keyword>
<dbReference type="PROSITE" id="PS50885">
    <property type="entry name" value="HAMP"/>
    <property type="match status" value="1"/>
</dbReference>
<feature type="transmembrane region" description="Helical" evidence="7">
    <location>
        <begin position="180"/>
        <end position="202"/>
    </location>
</feature>
<sequence>MKLSIAKKIITGFLIIALLLGLVSLLSHFYLQKIDDSYTDLVDRREKILSNSKDMRASTLQQMSSLRDNLLTPNRDASDRFMLANASLTDLITTTSTMVRRDVDKNDLSKLNELNQQFIKSADQVNSLLVTNKEAAMKLASSEVIPIGREMENLANKIADGQQRLVDEVSANNTVMVDSIIRIVLIISVIAFISAILIGVFISRVISKPIVLIAKAAKQVAAGDLTQAKVEVKNRDEVGELADSFEQMVNNLRGVIYQVTSGAEHVTASSEEMTASVQHSNTATEVIVTAMQKVAAGADQQVQSVMESVKAVDEMSAGAEQIAINAQSVSSSATEAAGKSIEGNQAIQKVVAQMNFIHKTIEDLSGIIKSLGVRSQDIGEIVSIITGIAKQTNLLALNASIEAARAGEQGKGFAVVAGEIRKLAEQSSHSSQQITDLISTIQQETYSATQSMEVGIKEVNEGILVVNIAGTSFEHIEHAVLKVVTQIEDVAAAAEQMSASTVQVGSSMQHISKIVEESASGIQHVSASTEEQLAAMEEVFSSATSLSILAEQLHNQMAKFKV</sequence>
<keyword evidence="7" id="KW-1133">Transmembrane helix</keyword>
<evidence type="ECO:0000256" key="7">
    <source>
        <dbReference type="SAM" id="Phobius"/>
    </source>
</evidence>
<dbReference type="CDD" id="cd11386">
    <property type="entry name" value="MCP_signal"/>
    <property type="match status" value="1"/>
</dbReference>
<organism evidence="10 11">
    <name type="scientific">Paenibacillus planticolens</name>
    <dbReference type="NCBI Taxonomy" id="2654976"/>
    <lineage>
        <taxon>Bacteria</taxon>
        <taxon>Bacillati</taxon>
        <taxon>Bacillota</taxon>
        <taxon>Bacilli</taxon>
        <taxon>Bacillales</taxon>
        <taxon>Paenibacillaceae</taxon>
        <taxon>Paenibacillus</taxon>
    </lineage>
</organism>
<feature type="domain" description="Methyl-accepting transducer" evidence="8">
    <location>
        <begin position="276"/>
        <end position="512"/>
    </location>
</feature>
<dbReference type="Pfam" id="PF00015">
    <property type="entry name" value="MCPsignal"/>
    <property type="match status" value="1"/>
</dbReference>
<dbReference type="SMART" id="SM00304">
    <property type="entry name" value="HAMP"/>
    <property type="match status" value="1"/>
</dbReference>
<dbReference type="Pfam" id="PF12729">
    <property type="entry name" value="4HB_MCP_1"/>
    <property type="match status" value="1"/>
</dbReference>
<dbReference type="Proteomes" id="UP000618579">
    <property type="component" value="Unassembled WGS sequence"/>
</dbReference>
<evidence type="ECO:0000313" key="11">
    <source>
        <dbReference type="Proteomes" id="UP000618579"/>
    </source>
</evidence>
<dbReference type="EMBL" id="WHNZ01000064">
    <property type="protein sequence ID" value="NOV03735.1"/>
    <property type="molecule type" value="Genomic_DNA"/>
</dbReference>
<dbReference type="PANTHER" id="PTHR32089">
    <property type="entry name" value="METHYL-ACCEPTING CHEMOTAXIS PROTEIN MCPB"/>
    <property type="match status" value="1"/>
</dbReference>
<name>A0ABX1ZYG2_9BACL</name>
<keyword evidence="11" id="KW-1185">Reference proteome</keyword>
<feature type="transmembrane region" description="Helical" evidence="7">
    <location>
        <begin position="12"/>
        <end position="31"/>
    </location>
</feature>
<protein>
    <submittedName>
        <fullName evidence="10">HAMP domain-containing protein</fullName>
    </submittedName>
</protein>
<dbReference type="PROSITE" id="PS50111">
    <property type="entry name" value="CHEMOTAXIS_TRANSDUC_2"/>
    <property type="match status" value="1"/>
</dbReference>
<dbReference type="PRINTS" id="PR00260">
    <property type="entry name" value="CHEMTRNSDUCR"/>
</dbReference>
<keyword evidence="2" id="KW-1003">Cell membrane</keyword>
<dbReference type="SUPFAM" id="SSF58104">
    <property type="entry name" value="Methyl-accepting chemotaxis protein (MCP) signaling domain"/>
    <property type="match status" value="1"/>
</dbReference>
<dbReference type="Pfam" id="PF00672">
    <property type="entry name" value="HAMP"/>
    <property type="match status" value="1"/>
</dbReference>
<evidence type="ECO:0000256" key="3">
    <source>
        <dbReference type="ARBA" id="ARBA00023136"/>
    </source>
</evidence>
<evidence type="ECO:0000256" key="2">
    <source>
        <dbReference type="ARBA" id="ARBA00022475"/>
    </source>
</evidence>
<dbReference type="RefSeq" id="WP_171686540.1">
    <property type="nucleotide sequence ID" value="NZ_WHNZ01000064.1"/>
</dbReference>
<comment type="similarity">
    <text evidence="5">Belongs to the methyl-accepting chemotaxis (MCP) protein family.</text>
</comment>
<evidence type="ECO:0000256" key="6">
    <source>
        <dbReference type="PROSITE-ProRule" id="PRU00284"/>
    </source>
</evidence>
<evidence type="ECO:0000256" key="1">
    <source>
        <dbReference type="ARBA" id="ARBA00004236"/>
    </source>
</evidence>
<comment type="subcellular location">
    <subcellularLocation>
        <location evidence="1">Cell membrane</location>
    </subcellularLocation>
</comment>
<evidence type="ECO:0000259" key="9">
    <source>
        <dbReference type="PROSITE" id="PS50885"/>
    </source>
</evidence>
<evidence type="ECO:0000259" key="8">
    <source>
        <dbReference type="PROSITE" id="PS50111"/>
    </source>
</evidence>
<dbReference type="CDD" id="cd06225">
    <property type="entry name" value="HAMP"/>
    <property type="match status" value="1"/>
</dbReference>
<evidence type="ECO:0000313" key="10">
    <source>
        <dbReference type="EMBL" id="NOV03735.1"/>
    </source>
</evidence>
<feature type="domain" description="HAMP" evidence="9">
    <location>
        <begin position="204"/>
        <end position="257"/>
    </location>
</feature>
<dbReference type="Gene3D" id="1.10.287.950">
    <property type="entry name" value="Methyl-accepting chemotaxis protein"/>
    <property type="match status" value="1"/>
</dbReference>
<keyword evidence="3 7" id="KW-0472">Membrane</keyword>
<dbReference type="PANTHER" id="PTHR32089:SF112">
    <property type="entry name" value="LYSOZYME-LIKE PROTEIN-RELATED"/>
    <property type="match status" value="1"/>
</dbReference>
<comment type="caution">
    <text evidence="10">The sequence shown here is derived from an EMBL/GenBank/DDBJ whole genome shotgun (WGS) entry which is preliminary data.</text>
</comment>
<keyword evidence="4 6" id="KW-0807">Transducer</keyword>
<dbReference type="Gene3D" id="6.10.340.10">
    <property type="match status" value="1"/>
</dbReference>
<proteinExistence type="inferred from homology"/>